<organism evidence="2 3">
    <name type="scientific">Paremcibacter congregatus</name>
    <dbReference type="NCBI Taxonomy" id="2043170"/>
    <lineage>
        <taxon>Bacteria</taxon>
        <taxon>Pseudomonadati</taxon>
        <taxon>Pseudomonadota</taxon>
        <taxon>Alphaproteobacteria</taxon>
        <taxon>Emcibacterales</taxon>
        <taxon>Emcibacteraceae</taxon>
        <taxon>Paremcibacter</taxon>
    </lineage>
</organism>
<dbReference type="PANTHER" id="PTHR46230:SF7">
    <property type="entry name" value="BOLA-LIKE PROTEIN 1"/>
    <property type="match status" value="1"/>
</dbReference>
<dbReference type="AlphaFoldDB" id="A0A2G4YVU9"/>
<dbReference type="EMBL" id="PDEM01000007">
    <property type="protein sequence ID" value="PHZ86449.1"/>
    <property type="molecule type" value="Genomic_DNA"/>
</dbReference>
<dbReference type="Pfam" id="PF01722">
    <property type="entry name" value="BolA"/>
    <property type="match status" value="1"/>
</dbReference>
<evidence type="ECO:0000313" key="3">
    <source>
        <dbReference type="Proteomes" id="UP000229730"/>
    </source>
</evidence>
<comment type="caution">
    <text evidence="2">The sequence shown here is derived from an EMBL/GenBank/DDBJ whole genome shotgun (WGS) entry which is preliminary data.</text>
</comment>
<accession>A0A2G4YVU9</accession>
<dbReference type="GO" id="GO:0016226">
    <property type="term" value="P:iron-sulfur cluster assembly"/>
    <property type="evidence" value="ECO:0007669"/>
    <property type="project" value="TreeGrafter"/>
</dbReference>
<dbReference type="InParanoid" id="A0A2G4YVU9"/>
<evidence type="ECO:0000313" key="2">
    <source>
        <dbReference type="EMBL" id="PHZ86449.1"/>
    </source>
</evidence>
<reference evidence="2 3" key="1">
    <citation type="submission" date="2017-10" db="EMBL/GenBank/DDBJ databases">
        <title>Frigbacter circumglobatus gen. nov. sp. nov., isolated from sediment cultured in situ.</title>
        <authorList>
            <person name="Zhao Z."/>
        </authorList>
    </citation>
    <scope>NUCLEOTIDE SEQUENCE [LARGE SCALE GENOMIC DNA]</scope>
    <source>
        <strain evidence="2 3">ZYL</strain>
    </source>
</reference>
<name>A0A2G4YVU9_9PROT</name>
<dbReference type="RefSeq" id="WP_099470826.1">
    <property type="nucleotide sequence ID" value="NZ_CAXBMK010000003.1"/>
</dbReference>
<dbReference type="InterPro" id="IPR002634">
    <property type="entry name" value="BolA"/>
</dbReference>
<gene>
    <name evidence="2" type="ORF">CRD36_00750</name>
</gene>
<proteinExistence type="inferred from homology"/>
<protein>
    <submittedName>
        <fullName evidence="2">BolA family transcriptional regulator</fullName>
    </submittedName>
</protein>
<dbReference type="PANTHER" id="PTHR46230">
    <property type="match status" value="1"/>
</dbReference>
<dbReference type="OrthoDB" id="9811118at2"/>
<dbReference type="SUPFAM" id="SSF82657">
    <property type="entry name" value="BolA-like"/>
    <property type="match status" value="1"/>
</dbReference>
<dbReference type="PIRSF" id="PIRSF003113">
    <property type="entry name" value="BolA"/>
    <property type="match status" value="1"/>
</dbReference>
<comment type="similarity">
    <text evidence="1">Belongs to the BolA/IbaG family.</text>
</comment>
<dbReference type="Gene3D" id="3.30.300.90">
    <property type="entry name" value="BolA-like"/>
    <property type="match status" value="1"/>
</dbReference>
<evidence type="ECO:0000256" key="1">
    <source>
        <dbReference type="RuleBase" id="RU003860"/>
    </source>
</evidence>
<dbReference type="Proteomes" id="UP000229730">
    <property type="component" value="Unassembled WGS sequence"/>
</dbReference>
<dbReference type="FunCoup" id="A0A2G4YVU9">
    <property type="interactions" value="404"/>
</dbReference>
<sequence length="87" mass="9599">MTVAETIEQKIRAAFDVTDFQLENESHKHAGHAGSPGHGNSHFKLLVVSPDFVGKNRVARQRDIYRVLKDELAGPVHALSLDARAPE</sequence>
<dbReference type="InterPro" id="IPR036065">
    <property type="entry name" value="BolA-like_sf"/>
</dbReference>
<keyword evidence="3" id="KW-1185">Reference proteome</keyword>